<dbReference type="InterPro" id="IPR001387">
    <property type="entry name" value="Cro/C1-type_HTH"/>
</dbReference>
<evidence type="ECO:0000313" key="2">
    <source>
        <dbReference type="EMBL" id="EFD87493.1"/>
    </source>
</evidence>
<dbReference type="Pfam" id="PF01381">
    <property type="entry name" value="HTH_3"/>
    <property type="match status" value="1"/>
</dbReference>
<dbReference type="Proteomes" id="UP000003075">
    <property type="component" value="Unassembled WGS sequence"/>
</dbReference>
<dbReference type="InterPro" id="IPR009498">
    <property type="entry name" value="Phage_4268_Orf1_C"/>
</dbReference>
<reference evidence="2 3" key="1">
    <citation type="journal article" date="2010" name="Appl. Microbiol. Biotechnol.">
        <title>Genotypic diversity in Oenococcus oeni by high-density microarray comparative genome hybridization and whole genome sequencing.</title>
        <authorList>
            <person name="Borneman A.R."/>
            <person name="Bartowsky E.J."/>
            <person name="McCarthy J."/>
            <person name="Chambers P.J."/>
        </authorList>
    </citation>
    <scope>NUCLEOTIDE SEQUENCE [LARGE SCALE GENOMIC DNA]</scope>
    <source>
        <strain evidence="2 3">AWRIB429</strain>
    </source>
</reference>
<dbReference type="EMBL" id="ACSE01000034">
    <property type="protein sequence ID" value="EFD87493.1"/>
    <property type="molecule type" value="Genomic_DNA"/>
</dbReference>
<dbReference type="Pfam" id="PF06543">
    <property type="entry name" value="Lac_bphage_repr"/>
    <property type="match status" value="1"/>
</dbReference>
<feature type="domain" description="HTH cro/C1-type" evidence="1">
    <location>
        <begin position="33"/>
        <end position="73"/>
    </location>
</feature>
<dbReference type="AlphaFoldDB" id="D3LCE0"/>
<dbReference type="SUPFAM" id="SSF47413">
    <property type="entry name" value="lambda repressor-like DNA-binding domains"/>
    <property type="match status" value="1"/>
</dbReference>
<sequence>MKKENSQMRLKKIMNDRGLRQVDILEKSKPFQDKLGIKMSKTHLSNYINGKSNLDQQKLILLSQTLGVSEPWLMGYDVPMIEPRESENDSETIEETITVMKKLEEPRQKIVLDTANVQLKEQEEQKSKIVSIKTEQQKQGIDLADLVDDSKVDWDKWVSFDGRPLTDEVKEAMKKATPKNGLTLGIG</sequence>
<proteinExistence type="predicted"/>
<dbReference type="CDD" id="cd00093">
    <property type="entry name" value="HTH_XRE"/>
    <property type="match status" value="1"/>
</dbReference>
<comment type="caution">
    <text evidence="2">The sequence shown here is derived from an EMBL/GenBank/DDBJ whole genome shotgun (WGS) entry which is preliminary data.</text>
</comment>
<evidence type="ECO:0000313" key="3">
    <source>
        <dbReference type="Proteomes" id="UP000003075"/>
    </source>
</evidence>
<gene>
    <name evidence="2" type="ORF">AWRIB429_2020</name>
</gene>
<dbReference type="PROSITE" id="PS50943">
    <property type="entry name" value="HTH_CROC1"/>
    <property type="match status" value="1"/>
</dbReference>
<protein>
    <recommendedName>
        <fullName evidence="1">HTH cro/C1-type domain-containing protein</fullName>
    </recommendedName>
</protein>
<dbReference type="InterPro" id="IPR010982">
    <property type="entry name" value="Lambda_DNA-bd_dom_sf"/>
</dbReference>
<dbReference type="RefSeq" id="WP_002819834.1">
    <property type="nucleotide sequence ID" value="NZ_ACSE01000034.1"/>
</dbReference>
<evidence type="ECO:0000259" key="1">
    <source>
        <dbReference type="PROSITE" id="PS50943"/>
    </source>
</evidence>
<dbReference type="SMART" id="SM00530">
    <property type="entry name" value="HTH_XRE"/>
    <property type="match status" value="1"/>
</dbReference>
<name>D3LCE0_OENOE</name>
<dbReference type="Gene3D" id="1.10.260.40">
    <property type="entry name" value="lambda repressor-like DNA-binding domains"/>
    <property type="match status" value="1"/>
</dbReference>
<organism evidence="2 3">
    <name type="scientific">Oenococcus oeni AWRIB429</name>
    <dbReference type="NCBI Taxonomy" id="655225"/>
    <lineage>
        <taxon>Bacteria</taxon>
        <taxon>Bacillati</taxon>
        <taxon>Bacillota</taxon>
        <taxon>Bacilli</taxon>
        <taxon>Lactobacillales</taxon>
        <taxon>Lactobacillaceae</taxon>
        <taxon>Oenococcus</taxon>
    </lineage>
</organism>
<dbReference type="GO" id="GO:0003677">
    <property type="term" value="F:DNA binding"/>
    <property type="evidence" value="ECO:0007669"/>
    <property type="project" value="InterPro"/>
</dbReference>
<accession>D3LCE0</accession>